<dbReference type="Proteomes" id="UP000195787">
    <property type="component" value="Unassembled WGS sequence"/>
</dbReference>
<dbReference type="GO" id="GO:0004519">
    <property type="term" value="F:endonuclease activity"/>
    <property type="evidence" value="ECO:0007669"/>
    <property type="project" value="InterPro"/>
</dbReference>
<dbReference type="AlphaFoldDB" id="A0A1R4EWE4"/>
<dbReference type="Pfam" id="PF01844">
    <property type="entry name" value="HNH"/>
    <property type="match status" value="1"/>
</dbReference>
<keyword evidence="5" id="KW-1185">Reference proteome</keyword>
<comment type="similarity">
    <text evidence="1">Belongs to the Rv1128c/1148c/1588c/1702c/1945/3466 family.</text>
</comment>
<dbReference type="EMBL" id="FUHU01000004">
    <property type="protein sequence ID" value="SJM47983.1"/>
    <property type="molecule type" value="Genomic_DNA"/>
</dbReference>
<dbReference type="InterPro" id="IPR003615">
    <property type="entry name" value="HNH_nuc"/>
</dbReference>
<reference evidence="4 5" key="1">
    <citation type="submission" date="2017-02" db="EMBL/GenBank/DDBJ databases">
        <authorList>
            <person name="Peterson S.W."/>
        </authorList>
    </citation>
    <scope>NUCLEOTIDE SEQUENCE [LARGE SCALE GENOMIC DNA]</scope>
    <source>
        <strain evidence="4 5">LMG 22410</strain>
    </source>
</reference>
<dbReference type="GO" id="GO:0003676">
    <property type="term" value="F:nucleic acid binding"/>
    <property type="evidence" value="ECO:0007669"/>
    <property type="project" value="InterPro"/>
</dbReference>
<evidence type="ECO:0000313" key="5">
    <source>
        <dbReference type="Proteomes" id="UP000195787"/>
    </source>
</evidence>
<dbReference type="GeneID" id="303171847"/>
<sequence length="513" mass="55888">MQNDANSAEDRDESEGQRDEPNRGDEHRDATSQPADSQPVVPTPALAQLATPQSLTEADIVDEGSGRFTVGDCCFDSFDDARAFIDARRALDQELSNVVAFEQLVERQEAMLTRMRSNAALLTAEVARLQSGGLSMNHETEEQLVTSTVASVLQKSEQTVCGRISEAALLAEQYPATLDAWSAGRIHRGHVRVIQRAGEALTERQRPWFEQEVLDVVGHRTPSQLARVSARIARRFQHRDPDEIAKEAFADRAVWIEEQRGGMAHLVIKTSGLLAEAALNRLTEAARSASADDVRRMPQRLSDTAMAALITGTCDAGLLEGVTAKVHVTMPATLVTGVAGAQQAETAGGALIDTATALRLAGGAPSWVRLFTDPASGVAVTADVYQPTASLRRLIVARDQTCRFVGCSRAAMHCDVDHTQAWEDGGRTVADNLEVLCRHHHTLKHRLGPNRGWRVQQLPNGTLEWTSPDGTVRRVEPEPVATAIIIESEQAHDPYPPDGPDPWNDPPLETELF</sequence>
<dbReference type="SMART" id="SM00507">
    <property type="entry name" value="HNHc"/>
    <property type="match status" value="1"/>
</dbReference>
<accession>A0A1R4EWE4</accession>
<organism evidence="4 5">
    <name type="scientific">Agrococcus casei LMG 22410</name>
    <dbReference type="NCBI Taxonomy" id="1255656"/>
    <lineage>
        <taxon>Bacteria</taxon>
        <taxon>Bacillati</taxon>
        <taxon>Actinomycetota</taxon>
        <taxon>Actinomycetes</taxon>
        <taxon>Micrococcales</taxon>
        <taxon>Microbacteriaceae</taxon>
        <taxon>Agrococcus</taxon>
    </lineage>
</organism>
<feature type="compositionally biased region" description="Pro residues" evidence="2">
    <location>
        <begin position="494"/>
        <end position="505"/>
    </location>
</feature>
<evidence type="ECO:0000259" key="3">
    <source>
        <dbReference type="SMART" id="SM00507"/>
    </source>
</evidence>
<dbReference type="GO" id="GO:0008270">
    <property type="term" value="F:zinc ion binding"/>
    <property type="evidence" value="ECO:0007669"/>
    <property type="project" value="InterPro"/>
</dbReference>
<protein>
    <recommendedName>
        <fullName evidence="3">HNH nuclease domain-containing protein</fullName>
    </recommendedName>
</protein>
<evidence type="ECO:0000256" key="2">
    <source>
        <dbReference type="SAM" id="MobiDB-lite"/>
    </source>
</evidence>
<dbReference type="InterPro" id="IPR003870">
    <property type="entry name" value="DUF222"/>
</dbReference>
<proteinExistence type="inferred from homology"/>
<dbReference type="Gene3D" id="1.10.30.50">
    <property type="match status" value="1"/>
</dbReference>
<dbReference type="OrthoDB" id="3261064at2"/>
<gene>
    <name evidence="4" type="ORF">CZ674_01340</name>
</gene>
<feature type="domain" description="HNH nuclease" evidence="3">
    <location>
        <begin position="390"/>
        <end position="442"/>
    </location>
</feature>
<evidence type="ECO:0000256" key="1">
    <source>
        <dbReference type="ARBA" id="ARBA00023450"/>
    </source>
</evidence>
<dbReference type="InterPro" id="IPR002711">
    <property type="entry name" value="HNH"/>
</dbReference>
<feature type="compositionally biased region" description="Basic and acidic residues" evidence="2">
    <location>
        <begin position="14"/>
        <end position="30"/>
    </location>
</feature>
<dbReference type="RefSeq" id="WP_086990494.1">
    <property type="nucleotide sequence ID" value="NZ_FUHU01000004.1"/>
</dbReference>
<evidence type="ECO:0000313" key="4">
    <source>
        <dbReference type="EMBL" id="SJM47983.1"/>
    </source>
</evidence>
<feature type="region of interest" description="Disordered" evidence="2">
    <location>
        <begin position="489"/>
        <end position="513"/>
    </location>
</feature>
<dbReference type="CDD" id="cd00085">
    <property type="entry name" value="HNHc"/>
    <property type="match status" value="1"/>
</dbReference>
<feature type="region of interest" description="Disordered" evidence="2">
    <location>
        <begin position="1"/>
        <end position="40"/>
    </location>
</feature>
<name>A0A1R4EWE4_9MICO</name>
<dbReference type="Pfam" id="PF02720">
    <property type="entry name" value="DUF222"/>
    <property type="match status" value="1"/>
</dbReference>